<evidence type="ECO:0000256" key="2">
    <source>
        <dbReference type="ARBA" id="ARBA00009085"/>
    </source>
</evidence>
<dbReference type="OrthoDB" id="2382402at2759"/>
<dbReference type="EC" id="3.4.19.12" evidence="3"/>
<dbReference type="Pfam" id="PF14533">
    <property type="entry name" value="USP7_C2"/>
    <property type="match status" value="1"/>
</dbReference>
<dbReference type="GO" id="GO:0031647">
    <property type="term" value="P:regulation of protein stability"/>
    <property type="evidence" value="ECO:0007669"/>
    <property type="project" value="TreeGrafter"/>
</dbReference>
<dbReference type="InterPro" id="IPR008974">
    <property type="entry name" value="TRAF-like"/>
</dbReference>
<accession>A0A9N9AQT4</accession>
<dbReference type="GO" id="GO:0016579">
    <property type="term" value="P:protein deubiquitination"/>
    <property type="evidence" value="ECO:0007669"/>
    <property type="project" value="InterPro"/>
</dbReference>
<evidence type="ECO:0000256" key="1">
    <source>
        <dbReference type="ARBA" id="ARBA00000707"/>
    </source>
</evidence>
<dbReference type="PANTHER" id="PTHR24006">
    <property type="entry name" value="UBIQUITIN CARBOXYL-TERMINAL HYDROLASE"/>
    <property type="match status" value="1"/>
</dbReference>
<dbReference type="Gene3D" id="3.90.70.10">
    <property type="entry name" value="Cysteine proteinases"/>
    <property type="match status" value="1"/>
</dbReference>
<feature type="domain" description="MATH" evidence="8">
    <location>
        <begin position="53"/>
        <end position="181"/>
    </location>
</feature>
<dbReference type="PROSITE" id="PS50235">
    <property type="entry name" value="USP_3"/>
    <property type="match status" value="1"/>
</dbReference>
<evidence type="ECO:0000313" key="10">
    <source>
        <dbReference type="EMBL" id="CAG8539694.1"/>
    </source>
</evidence>
<sequence>MTNLAVTDCMFEQLVLNSCLINVLCVAKLCSYSADENFANNRMPRFDYEIEDFQHYTWHITGWQDLENRLTSPEFVAGGWRWRILLFPFGNNNIDVVSIYLEIVPHGAPNGWHCCAQFILAIWNSEEPTLYVSHNANQRFNSEERDWGFTRFCEQRNLFVPMENQTRSLIENDSCNITVFIRIIKDETGFLWHNFKNYDSKKETGCIVLKNEGTTGYMNATLQLLFNMTCFRKAVYQIPTDCDKSDKSVPLALQNVFYQMQTSNTSVRAMELMKSFGWDSLNSFMQHDAHEFNRVLQSNLESRMMDKNAISALFAGKIKSYIKCINVDYESSCVEDYYDIQLDVKGCRNLDDSFMNYIKEETLEGDNKYDAGSYGLQEAKKGIIFESFPSVLYLQLKRFEYDSQSATVNKINYRYEYPMEIDLEKYLSSEADRTKQHKYLLYGVLVHSGYCYGGRYFAIIKPNKNGKWLKFDDDRVIPVTNKEVLENNYGGGIQFSSAYILVYIRESDIDNVLPPMLTEDIPKNLQKRLDGQKNKESEERKNYFYVKIATPKTFNLHQGYGVADFNDPLFEVLQFKVLKSEKYDQFKDKFAVKFEIPTEQIRFLIFTNRNIRPIPDDYVYKSMDRIYRRMGLGQNEMNFYLEISHKPIKDEEWFPPTVRNTYAMIFIKYFDPNTQYLEGLGHIYIQKSYKVDDIIPILCEKKDFPPHTPLRVYKETRTSVTEIITNLQDGDIICFQKEFTEINRVGRACDIPTFYSSLSTRIIVQFRPKFKDEKQKSEFKLALDKDYTYDVVASHVAAYLNTDPLKLRFTSAHLTFGTPRSVIKRKTNATLTSMLPGRYLSLPTSANLIYYEMLDFSIDELENMMLFKVYWLGSTLKEIELFNIFLPKKATIDDFLEEIIRKLSLPGPTSSIRLFEVMNCKILNEYIGTFNSPIDKIPEHATLYAEEISQEEIKLNINDKVIQAYHFTKNPSYIHGIPFKFVIKAGEPFSETKLRLQARLGMNENDFAEVKFAIVQEVPYTKPKYIVYDNVILSDRNWTPDTYLGLDYVSKTERVGIVGDDNKSIYIKE</sequence>
<evidence type="ECO:0000313" key="11">
    <source>
        <dbReference type="Proteomes" id="UP000789759"/>
    </source>
</evidence>
<comment type="caution">
    <text evidence="10">The sequence shown here is derived from an EMBL/GenBank/DDBJ whole genome shotgun (WGS) entry which is preliminary data.</text>
</comment>
<proteinExistence type="inferred from homology"/>
<dbReference type="Pfam" id="PF22486">
    <property type="entry name" value="MATH_2"/>
    <property type="match status" value="1"/>
</dbReference>
<dbReference type="Pfam" id="PF12436">
    <property type="entry name" value="USP7_ICP0_bdg"/>
    <property type="match status" value="1"/>
</dbReference>
<evidence type="ECO:0000259" key="8">
    <source>
        <dbReference type="PROSITE" id="PS50144"/>
    </source>
</evidence>
<dbReference type="GO" id="GO:0005634">
    <property type="term" value="C:nucleus"/>
    <property type="evidence" value="ECO:0007669"/>
    <property type="project" value="TreeGrafter"/>
</dbReference>
<dbReference type="FunFam" id="2.60.210.10:FF:000011">
    <property type="entry name" value="Ubiquitin carboxyl-terminal hydrolase 7"/>
    <property type="match status" value="1"/>
</dbReference>
<dbReference type="InterPro" id="IPR029346">
    <property type="entry name" value="USP_C"/>
</dbReference>
<dbReference type="SUPFAM" id="SSF54001">
    <property type="entry name" value="Cysteine proteinases"/>
    <property type="match status" value="1"/>
</dbReference>
<reference evidence="10" key="1">
    <citation type="submission" date="2021-06" db="EMBL/GenBank/DDBJ databases">
        <authorList>
            <person name="Kallberg Y."/>
            <person name="Tangrot J."/>
            <person name="Rosling A."/>
        </authorList>
    </citation>
    <scope>NUCLEOTIDE SEQUENCE</scope>
    <source>
        <strain evidence="10">FL966</strain>
    </source>
</reference>
<name>A0A9N9AQT4_9GLOM</name>
<keyword evidence="11" id="KW-1185">Reference proteome</keyword>
<keyword evidence="7" id="KW-0788">Thiol protease</keyword>
<dbReference type="InterPro" id="IPR001394">
    <property type="entry name" value="Peptidase_C19_UCH"/>
</dbReference>
<dbReference type="GO" id="GO:0004843">
    <property type="term" value="F:cysteine-type deubiquitinase activity"/>
    <property type="evidence" value="ECO:0007669"/>
    <property type="project" value="UniProtKB-EC"/>
</dbReference>
<keyword evidence="6" id="KW-0378">Hydrolase</keyword>
<dbReference type="InterPro" id="IPR002083">
    <property type="entry name" value="MATH/TRAF_dom"/>
</dbReference>
<protein>
    <recommendedName>
        <fullName evidence="3">ubiquitinyl hydrolase 1</fullName>
        <ecNumber evidence="3">3.4.19.12</ecNumber>
    </recommendedName>
</protein>
<dbReference type="Gene3D" id="3.10.20.90">
    <property type="entry name" value="Phosphatidylinositol 3-kinase Catalytic Subunit, Chain A, domain 1"/>
    <property type="match status" value="2"/>
</dbReference>
<organism evidence="10 11">
    <name type="scientific">Cetraspora pellucida</name>
    <dbReference type="NCBI Taxonomy" id="1433469"/>
    <lineage>
        <taxon>Eukaryota</taxon>
        <taxon>Fungi</taxon>
        <taxon>Fungi incertae sedis</taxon>
        <taxon>Mucoromycota</taxon>
        <taxon>Glomeromycotina</taxon>
        <taxon>Glomeromycetes</taxon>
        <taxon>Diversisporales</taxon>
        <taxon>Gigasporaceae</taxon>
        <taxon>Cetraspora</taxon>
    </lineage>
</organism>
<evidence type="ECO:0000256" key="5">
    <source>
        <dbReference type="ARBA" id="ARBA00022786"/>
    </source>
</evidence>
<dbReference type="SMART" id="SM00061">
    <property type="entry name" value="MATH"/>
    <property type="match status" value="1"/>
</dbReference>
<dbReference type="EMBL" id="CAJVQA010002202">
    <property type="protein sequence ID" value="CAG8539694.1"/>
    <property type="molecule type" value="Genomic_DNA"/>
</dbReference>
<dbReference type="PROSITE" id="PS50144">
    <property type="entry name" value="MATH"/>
    <property type="match status" value="1"/>
</dbReference>
<dbReference type="PANTHER" id="PTHR24006:SF644">
    <property type="entry name" value="UBIQUITIN CARBOXYL-TERMINAL HYDROLASE 7"/>
    <property type="match status" value="1"/>
</dbReference>
<feature type="domain" description="USP" evidence="9">
    <location>
        <begin position="207"/>
        <end position="506"/>
    </location>
</feature>
<evidence type="ECO:0000259" key="9">
    <source>
        <dbReference type="PROSITE" id="PS50235"/>
    </source>
</evidence>
<dbReference type="Proteomes" id="UP000789759">
    <property type="component" value="Unassembled WGS sequence"/>
</dbReference>
<dbReference type="Gene3D" id="2.60.210.10">
    <property type="entry name" value="Apoptosis, Tumor Necrosis Factor Receptor Associated Protein 2, Chain A"/>
    <property type="match status" value="1"/>
</dbReference>
<dbReference type="GO" id="GO:0006508">
    <property type="term" value="P:proteolysis"/>
    <property type="evidence" value="ECO:0007669"/>
    <property type="project" value="UniProtKB-KW"/>
</dbReference>
<comment type="similarity">
    <text evidence="2">Belongs to the peptidase C19 family.</text>
</comment>
<dbReference type="InterPro" id="IPR050164">
    <property type="entry name" value="Peptidase_C19"/>
</dbReference>
<evidence type="ECO:0000256" key="4">
    <source>
        <dbReference type="ARBA" id="ARBA00022670"/>
    </source>
</evidence>
<comment type="catalytic activity">
    <reaction evidence="1">
        <text>Thiol-dependent hydrolysis of ester, thioester, amide, peptide and isopeptide bonds formed by the C-terminal Gly of ubiquitin (a 76-residue protein attached to proteins as an intracellular targeting signal).</text>
        <dbReference type="EC" id="3.4.19.12"/>
    </reaction>
</comment>
<dbReference type="Pfam" id="PF00443">
    <property type="entry name" value="UCH"/>
    <property type="match status" value="1"/>
</dbReference>
<dbReference type="InterPro" id="IPR038765">
    <property type="entry name" value="Papain-like_cys_pep_sf"/>
</dbReference>
<evidence type="ECO:0000256" key="3">
    <source>
        <dbReference type="ARBA" id="ARBA00012759"/>
    </source>
</evidence>
<evidence type="ECO:0000256" key="7">
    <source>
        <dbReference type="ARBA" id="ARBA00022807"/>
    </source>
</evidence>
<dbReference type="InterPro" id="IPR028889">
    <property type="entry name" value="USP"/>
</dbReference>
<dbReference type="SUPFAM" id="SSF49599">
    <property type="entry name" value="TRAF domain-like"/>
    <property type="match status" value="1"/>
</dbReference>
<keyword evidence="4" id="KW-0645">Protease</keyword>
<dbReference type="InterPro" id="IPR024729">
    <property type="entry name" value="USP7_ICP0-binding_dom"/>
</dbReference>
<evidence type="ECO:0000256" key="6">
    <source>
        <dbReference type="ARBA" id="ARBA00022801"/>
    </source>
</evidence>
<gene>
    <name evidence="10" type="ORF">CPELLU_LOCUS4239</name>
</gene>
<keyword evidence="5" id="KW-0833">Ubl conjugation pathway</keyword>
<dbReference type="AlphaFoldDB" id="A0A9N9AQT4"/>
<dbReference type="GO" id="GO:0005829">
    <property type="term" value="C:cytosol"/>
    <property type="evidence" value="ECO:0007669"/>
    <property type="project" value="TreeGrafter"/>
</dbReference>